<comment type="similarity">
    <text evidence="1">Belongs to the AB hydrolase superfamily.</text>
</comment>
<dbReference type="OrthoDB" id="8119704at2759"/>
<dbReference type="Pfam" id="PF00561">
    <property type="entry name" value="Abhydrolase_1"/>
    <property type="match status" value="1"/>
</dbReference>
<dbReference type="GO" id="GO:0005739">
    <property type="term" value="C:mitochondrion"/>
    <property type="evidence" value="ECO:0007669"/>
    <property type="project" value="TreeGrafter"/>
</dbReference>
<dbReference type="Gene3D" id="3.40.50.1820">
    <property type="entry name" value="alpha/beta hydrolase"/>
    <property type="match status" value="1"/>
</dbReference>
<comment type="catalytic activity">
    <reaction evidence="5">
        <text>a 1,2-diacyl-sn-glycerol + H2O = a 2-acylglycerol + a fatty acid + H(+)</text>
        <dbReference type="Rhea" id="RHEA:33275"/>
        <dbReference type="ChEBI" id="CHEBI:15377"/>
        <dbReference type="ChEBI" id="CHEBI:15378"/>
        <dbReference type="ChEBI" id="CHEBI:17389"/>
        <dbReference type="ChEBI" id="CHEBI:17815"/>
        <dbReference type="ChEBI" id="CHEBI:28868"/>
        <dbReference type="EC" id="3.1.1.116"/>
    </reaction>
</comment>
<evidence type="ECO:0000256" key="6">
    <source>
        <dbReference type="ARBA" id="ARBA00043742"/>
    </source>
</evidence>
<dbReference type="InterPro" id="IPR029058">
    <property type="entry name" value="AB_hydrolase_fold"/>
</dbReference>
<evidence type="ECO:0000256" key="9">
    <source>
        <dbReference type="ARBA" id="ARBA00048504"/>
    </source>
</evidence>
<reference evidence="13 14" key="1">
    <citation type="submission" date="2015-04" db="EMBL/GenBank/DDBJ databases">
        <authorList>
            <person name="Syromyatnikov M.Y."/>
            <person name="Popov V.N."/>
        </authorList>
    </citation>
    <scope>NUCLEOTIDE SEQUENCE [LARGE SCALE GENOMIC DNA]</scope>
</reference>
<evidence type="ECO:0000256" key="5">
    <source>
        <dbReference type="ARBA" id="ARBA00043667"/>
    </source>
</evidence>
<name>A0A1J1IN99_9DIPT</name>
<dbReference type="EMBL" id="CVRI01000055">
    <property type="protein sequence ID" value="CRL01632.1"/>
    <property type="molecule type" value="Genomic_DNA"/>
</dbReference>
<comment type="catalytic activity">
    <reaction evidence="8">
        <text>1-octadecanoyl-2-(4Z,7Z,10Z,13Z,16Z,19Z-docosahexaenoyl)-sn-glycerol + H2O = 2-(4Z,7Z,10Z,13Z,16Z,19Z-docosahexaenoyl)-glycerol + octadecanoate + H(+)</text>
        <dbReference type="Rhea" id="RHEA:77107"/>
        <dbReference type="ChEBI" id="CHEBI:15377"/>
        <dbReference type="ChEBI" id="CHEBI:15378"/>
        <dbReference type="ChEBI" id="CHEBI:25629"/>
        <dbReference type="ChEBI" id="CHEBI:77129"/>
        <dbReference type="ChEBI" id="CHEBI:186738"/>
    </reaction>
</comment>
<dbReference type="InterPro" id="IPR000073">
    <property type="entry name" value="AB_hydrolase_1"/>
</dbReference>
<evidence type="ECO:0000256" key="11">
    <source>
        <dbReference type="ARBA" id="ARBA00048919"/>
    </source>
</evidence>
<evidence type="ECO:0000256" key="2">
    <source>
        <dbReference type="ARBA" id="ARBA00022801"/>
    </source>
</evidence>
<evidence type="ECO:0000256" key="3">
    <source>
        <dbReference type="ARBA" id="ARBA00026104"/>
    </source>
</evidence>
<comment type="catalytic activity">
    <reaction evidence="9">
        <text>1,2-didecanoylglycerol + H2O = decanoylglycerol + decanoate + H(+)</text>
        <dbReference type="Rhea" id="RHEA:48596"/>
        <dbReference type="ChEBI" id="CHEBI:11152"/>
        <dbReference type="ChEBI" id="CHEBI:15377"/>
        <dbReference type="ChEBI" id="CHEBI:15378"/>
        <dbReference type="ChEBI" id="CHEBI:27689"/>
        <dbReference type="ChEBI" id="CHEBI:90605"/>
    </reaction>
</comment>
<organism evidence="13 14">
    <name type="scientific">Clunio marinus</name>
    <dbReference type="NCBI Taxonomy" id="568069"/>
    <lineage>
        <taxon>Eukaryota</taxon>
        <taxon>Metazoa</taxon>
        <taxon>Ecdysozoa</taxon>
        <taxon>Arthropoda</taxon>
        <taxon>Hexapoda</taxon>
        <taxon>Insecta</taxon>
        <taxon>Pterygota</taxon>
        <taxon>Neoptera</taxon>
        <taxon>Endopterygota</taxon>
        <taxon>Diptera</taxon>
        <taxon>Nematocera</taxon>
        <taxon>Chironomoidea</taxon>
        <taxon>Chironomidae</taxon>
        <taxon>Clunio</taxon>
    </lineage>
</organism>
<comment type="catalytic activity">
    <reaction evidence="11">
        <text>1-octadecanoyl-2-(5Z,8Z,11Z,14Z-eicosatetraenoyl)-sn-glycerol + H2O = 2-(5Z,8Z,11Z,14Z-eicosatetraenoyl)-glycerol + octadecanoate + H(+)</text>
        <dbReference type="Rhea" id="RHEA:38507"/>
        <dbReference type="ChEBI" id="CHEBI:15377"/>
        <dbReference type="ChEBI" id="CHEBI:15378"/>
        <dbReference type="ChEBI" id="CHEBI:25629"/>
        <dbReference type="ChEBI" id="CHEBI:52392"/>
        <dbReference type="ChEBI" id="CHEBI:75728"/>
    </reaction>
</comment>
<dbReference type="PANTHER" id="PTHR46118">
    <property type="entry name" value="PROTEIN ABHD11"/>
    <property type="match status" value="1"/>
</dbReference>
<feature type="domain" description="AB hydrolase-1" evidence="12">
    <location>
        <begin position="47"/>
        <end position="289"/>
    </location>
</feature>
<comment type="catalytic activity">
    <reaction evidence="6">
        <text>a 1,3-diacyl-sn-glycerol + H2O = a 1-acyl-sn-glycerol + a fatty acid + H(+)</text>
        <dbReference type="Rhea" id="RHEA:38503"/>
        <dbReference type="ChEBI" id="CHEBI:15377"/>
        <dbReference type="ChEBI" id="CHEBI:15378"/>
        <dbReference type="ChEBI" id="CHEBI:28868"/>
        <dbReference type="ChEBI" id="CHEBI:64683"/>
        <dbReference type="ChEBI" id="CHEBI:77272"/>
    </reaction>
</comment>
<evidence type="ECO:0000256" key="1">
    <source>
        <dbReference type="ARBA" id="ARBA00008645"/>
    </source>
</evidence>
<keyword evidence="14" id="KW-1185">Reference proteome</keyword>
<evidence type="ECO:0000313" key="13">
    <source>
        <dbReference type="EMBL" id="CRL01632.1"/>
    </source>
</evidence>
<dbReference type="ESTHER" id="9dipt-a0a1j1in99">
    <property type="family name" value="ABHD11-Acetyl_transferase"/>
</dbReference>
<evidence type="ECO:0000256" key="10">
    <source>
        <dbReference type="ARBA" id="ARBA00048513"/>
    </source>
</evidence>
<dbReference type="EC" id="3.1.1.116" evidence="3"/>
<dbReference type="SUPFAM" id="SSF53474">
    <property type="entry name" value="alpha/beta-Hydrolases"/>
    <property type="match status" value="1"/>
</dbReference>
<dbReference type="PANTHER" id="PTHR46118:SF4">
    <property type="entry name" value="PROTEIN ABHD11"/>
    <property type="match status" value="1"/>
</dbReference>
<protein>
    <recommendedName>
        <fullName evidence="7">sn-1-specific diacylglycerol lipase ABHD11</fullName>
        <ecNumber evidence="3">3.1.1.116</ecNumber>
    </recommendedName>
    <alternativeName>
        <fullName evidence="4">Alpha/beta hydrolase domain-containing protein 11</fullName>
    </alternativeName>
</protein>
<evidence type="ECO:0000259" key="12">
    <source>
        <dbReference type="Pfam" id="PF00561"/>
    </source>
</evidence>
<dbReference type="GO" id="GO:0052689">
    <property type="term" value="F:carboxylic ester hydrolase activity"/>
    <property type="evidence" value="ECO:0007669"/>
    <property type="project" value="TreeGrafter"/>
</dbReference>
<gene>
    <name evidence="13" type="primary">putative Alpha</name>
    <name evidence="13" type="ORF">CLUMA_CG014302</name>
</gene>
<dbReference type="FunFam" id="3.40.50.1820:FF:000039">
    <property type="entry name" value="Esterase ybfF"/>
    <property type="match status" value="1"/>
</dbReference>
<evidence type="ECO:0000256" key="8">
    <source>
        <dbReference type="ARBA" id="ARBA00048283"/>
    </source>
</evidence>
<evidence type="ECO:0000313" key="14">
    <source>
        <dbReference type="Proteomes" id="UP000183832"/>
    </source>
</evidence>
<dbReference type="STRING" id="568069.A0A1J1IN99"/>
<accession>A0A1J1IN99</accession>
<evidence type="ECO:0000256" key="7">
    <source>
        <dbReference type="ARBA" id="ARBA00044064"/>
    </source>
</evidence>
<comment type="catalytic activity">
    <reaction evidence="10">
        <text>1-octadecanoyl-2-(9Z-octadecenoyl)-sn-glycerol + H2O = 2-(9Z-octadecenoyl)-glycerol + octadecanoate + H(+)</text>
        <dbReference type="Rhea" id="RHEA:77103"/>
        <dbReference type="ChEBI" id="CHEBI:15377"/>
        <dbReference type="ChEBI" id="CHEBI:15378"/>
        <dbReference type="ChEBI" id="CHEBI:25629"/>
        <dbReference type="ChEBI" id="CHEBI:73990"/>
        <dbReference type="ChEBI" id="CHEBI:75468"/>
    </reaction>
</comment>
<dbReference type="Proteomes" id="UP000183832">
    <property type="component" value="Unassembled WGS sequence"/>
</dbReference>
<dbReference type="AlphaFoldDB" id="A0A1J1IN99"/>
<evidence type="ECO:0000256" key="4">
    <source>
        <dbReference type="ARBA" id="ARBA00042703"/>
    </source>
</evidence>
<proteinExistence type="inferred from homology"/>
<sequence>MLLKLVRSNYARGFYRSSSILIRKLHNAVALSNTEYQSKDGKEAQGNPFIIMHGLFGSKSNWNSLCKAFSQKANPRRKIFSIDARNHGDSPHTDEHSYETMSEDIAKFLNDRGIEKAAVLGHSMGGRAMMYFALSYPNLVERLIVVDISPISPIGTNRTDIPLFLKAMRSIEIPKELTIHQGRKVADERLSEIINEKSLRDFLITNLFKNETGDFRWRINLETLEKRFEEGVVNFPDVAGRTYDGPTLFIGGSKSDYLRPSDKTQIDKIFTNSQLNYIDAGHWVHAEKPEEFMNQVLAFVNKV</sequence>
<keyword evidence="2" id="KW-0378">Hydrolase</keyword>